<name>A0ABU2WF18_9GAMM</name>
<organism evidence="3 4">
    <name type="scientific">Banduia mediterranea</name>
    <dbReference type="NCBI Taxonomy" id="3075609"/>
    <lineage>
        <taxon>Bacteria</taxon>
        <taxon>Pseudomonadati</taxon>
        <taxon>Pseudomonadota</taxon>
        <taxon>Gammaproteobacteria</taxon>
        <taxon>Nevskiales</taxon>
        <taxon>Algiphilaceae</taxon>
        <taxon>Banduia</taxon>
    </lineage>
</organism>
<dbReference type="PANTHER" id="PTHR48081">
    <property type="entry name" value="AB HYDROLASE SUPERFAMILY PROTEIN C4A8.06C"/>
    <property type="match status" value="1"/>
</dbReference>
<protein>
    <submittedName>
        <fullName evidence="3">Alpha/beta hydrolase</fullName>
    </submittedName>
</protein>
<dbReference type="Gene3D" id="3.40.50.1820">
    <property type="entry name" value="alpha/beta hydrolase"/>
    <property type="match status" value="1"/>
</dbReference>
<sequence>MASLSAVAAKTAFRAMLKRDFPSEQAAVSHFRRILDLPFPSPVPRGVSVQKISIAGVPCERMAVRRPGMMVLHLHGGAFIGGKLATYHAFAGRLARLLDAEVILPDYRLAPEHPFPAAPEDCMAVYRTLLECGVEPAKLAVTGDSAGGNLTLATLQTARDEGLALPRCAVAISPGADVSGRLPSWRENDRRDAMLSYKTIQLVANAYLGDHSRDDPRASPLCGDFSGLPPLLLTVSDEECLRDDAYAVASKARAQGVRVEMLSRPDLPHAWPILNAIISESRTDLRRIADFIRGTA</sequence>
<evidence type="ECO:0000256" key="1">
    <source>
        <dbReference type="ARBA" id="ARBA00022801"/>
    </source>
</evidence>
<proteinExistence type="predicted"/>
<keyword evidence="1 3" id="KW-0378">Hydrolase</keyword>
<gene>
    <name evidence="3" type="ORF">RM530_02380</name>
</gene>
<dbReference type="InterPro" id="IPR050300">
    <property type="entry name" value="GDXG_lipolytic_enzyme"/>
</dbReference>
<dbReference type="Pfam" id="PF07859">
    <property type="entry name" value="Abhydrolase_3"/>
    <property type="match status" value="1"/>
</dbReference>
<comment type="caution">
    <text evidence="3">The sequence shown here is derived from an EMBL/GenBank/DDBJ whole genome shotgun (WGS) entry which is preliminary data.</text>
</comment>
<dbReference type="EMBL" id="JAVRIC010000002">
    <property type="protein sequence ID" value="MDT0496214.1"/>
    <property type="molecule type" value="Genomic_DNA"/>
</dbReference>
<evidence type="ECO:0000313" key="4">
    <source>
        <dbReference type="Proteomes" id="UP001254608"/>
    </source>
</evidence>
<accession>A0ABU2WF18</accession>
<dbReference type="RefSeq" id="WP_311363603.1">
    <property type="nucleotide sequence ID" value="NZ_JAVRIC010000002.1"/>
</dbReference>
<evidence type="ECO:0000259" key="2">
    <source>
        <dbReference type="Pfam" id="PF07859"/>
    </source>
</evidence>
<dbReference type="PANTHER" id="PTHR48081:SF8">
    <property type="entry name" value="ALPHA_BETA HYDROLASE FOLD-3 DOMAIN-CONTAINING PROTEIN-RELATED"/>
    <property type="match status" value="1"/>
</dbReference>
<dbReference type="SUPFAM" id="SSF53474">
    <property type="entry name" value="alpha/beta-Hydrolases"/>
    <property type="match status" value="1"/>
</dbReference>
<evidence type="ECO:0000313" key="3">
    <source>
        <dbReference type="EMBL" id="MDT0496214.1"/>
    </source>
</evidence>
<dbReference type="InterPro" id="IPR013094">
    <property type="entry name" value="AB_hydrolase_3"/>
</dbReference>
<reference evidence="3 4" key="1">
    <citation type="submission" date="2023-09" db="EMBL/GenBank/DDBJ databases">
        <authorList>
            <person name="Rey-Velasco X."/>
        </authorList>
    </citation>
    <scope>NUCLEOTIDE SEQUENCE [LARGE SCALE GENOMIC DNA]</scope>
    <source>
        <strain evidence="3 4">W345</strain>
    </source>
</reference>
<feature type="domain" description="Alpha/beta hydrolase fold-3" evidence="2">
    <location>
        <begin position="71"/>
        <end position="271"/>
    </location>
</feature>
<dbReference type="InterPro" id="IPR029058">
    <property type="entry name" value="AB_hydrolase_fold"/>
</dbReference>
<dbReference type="Proteomes" id="UP001254608">
    <property type="component" value="Unassembled WGS sequence"/>
</dbReference>
<keyword evidence="4" id="KW-1185">Reference proteome</keyword>
<dbReference type="GO" id="GO:0016787">
    <property type="term" value="F:hydrolase activity"/>
    <property type="evidence" value="ECO:0007669"/>
    <property type="project" value="UniProtKB-KW"/>
</dbReference>